<accession>A0AAV4PHD2</accession>
<protein>
    <submittedName>
        <fullName evidence="1">Uncharacterized protein</fullName>
    </submittedName>
</protein>
<sequence>MQNRGHLSGEVKGEVSKRAARCKEQPYRTSVEINGSSRNPRWNSPLRLEDAARNLIFFAYHNAEGEKRICIE</sequence>
<keyword evidence="2" id="KW-1185">Reference proteome</keyword>
<reference evidence="1 2" key="1">
    <citation type="submission" date="2021-06" db="EMBL/GenBank/DDBJ databases">
        <title>Caerostris extrusa draft genome.</title>
        <authorList>
            <person name="Kono N."/>
            <person name="Arakawa K."/>
        </authorList>
    </citation>
    <scope>NUCLEOTIDE SEQUENCE [LARGE SCALE GENOMIC DNA]</scope>
</reference>
<dbReference type="EMBL" id="BPLR01004504">
    <property type="protein sequence ID" value="GIX95390.1"/>
    <property type="molecule type" value="Genomic_DNA"/>
</dbReference>
<evidence type="ECO:0000313" key="2">
    <source>
        <dbReference type="Proteomes" id="UP001054945"/>
    </source>
</evidence>
<evidence type="ECO:0000313" key="1">
    <source>
        <dbReference type="EMBL" id="GIX95390.1"/>
    </source>
</evidence>
<name>A0AAV4PHD2_CAEEX</name>
<proteinExistence type="predicted"/>
<dbReference type="Proteomes" id="UP001054945">
    <property type="component" value="Unassembled WGS sequence"/>
</dbReference>
<gene>
    <name evidence="1" type="ORF">CEXT_66741</name>
</gene>
<organism evidence="1 2">
    <name type="scientific">Caerostris extrusa</name>
    <name type="common">Bark spider</name>
    <name type="synonym">Caerostris bankana</name>
    <dbReference type="NCBI Taxonomy" id="172846"/>
    <lineage>
        <taxon>Eukaryota</taxon>
        <taxon>Metazoa</taxon>
        <taxon>Ecdysozoa</taxon>
        <taxon>Arthropoda</taxon>
        <taxon>Chelicerata</taxon>
        <taxon>Arachnida</taxon>
        <taxon>Araneae</taxon>
        <taxon>Araneomorphae</taxon>
        <taxon>Entelegynae</taxon>
        <taxon>Araneoidea</taxon>
        <taxon>Araneidae</taxon>
        <taxon>Caerostris</taxon>
    </lineage>
</organism>
<comment type="caution">
    <text evidence="1">The sequence shown here is derived from an EMBL/GenBank/DDBJ whole genome shotgun (WGS) entry which is preliminary data.</text>
</comment>
<dbReference type="AlphaFoldDB" id="A0AAV4PHD2"/>